<evidence type="ECO:0000256" key="2">
    <source>
        <dbReference type="ARBA" id="ARBA00022679"/>
    </source>
</evidence>
<dbReference type="EMBL" id="QGKX02002183">
    <property type="protein sequence ID" value="KAF3486350.1"/>
    <property type="molecule type" value="Genomic_DNA"/>
</dbReference>
<reference evidence="4" key="1">
    <citation type="submission" date="2019-12" db="EMBL/GenBank/DDBJ databases">
        <title>Genome sequencing and annotation of Brassica cretica.</title>
        <authorList>
            <person name="Studholme D.J."/>
            <person name="Sarris P."/>
        </authorList>
    </citation>
    <scope>NUCLEOTIDE SEQUENCE</scope>
    <source>
        <strain evidence="4">PFS-109/04</strain>
        <tissue evidence="4">Leaf</tissue>
    </source>
</reference>
<name>A0A8S9N0P3_BRACR</name>
<dbReference type="Proteomes" id="UP000712600">
    <property type="component" value="Unassembled WGS sequence"/>
</dbReference>
<evidence type="ECO:0000313" key="4">
    <source>
        <dbReference type="EMBL" id="KAF3486350.1"/>
    </source>
</evidence>
<evidence type="ECO:0000256" key="1">
    <source>
        <dbReference type="ARBA" id="ARBA00022603"/>
    </source>
</evidence>
<dbReference type="InterPro" id="IPR029063">
    <property type="entry name" value="SAM-dependent_MTases_sf"/>
</dbReference>
<proteinExistence type="predicted"/>
<organism evidence="4 5">
    <name type="scientific">Brassica cretica</name>
    <name type="common">Mustard</name>
    <dbReference type="NCBI Taxonomy" id="69181"/>
    <lineage>
        <taxon>Eukaryota</taxon>
        <taxon>Viridiplantae</taxon>
        <taxon>Streptophyta</taxon>
        <taxon>Embryophyta</taxon>
        <taxon>Tracheophyta</taxon>
        <taxon>Spermatophyta</taxon>
        <taxon>Magnoliopsida</taxon>
        <taxon>eudicotyledons</taxon>
        <taxon>Gunneridae</taxon>
        <taxon>Pentapetalae</taxon>
        <taxon>rosids</taxon>
        <taxon>malvids</taxon>
        <taxon>Brassicales</taxon>
        <taxon>Brassicaceae</taxon>
        <taxon>Brassiceae</taxon>
        <taxon>Brassica</taxon>
    </lineage>
</organism>
<dbReference type="GO" id="GO:0008168">
    <property type="term" value="F:methyltransferase activity"/>
    <property type="evidence" value="ECO:0007669"/>
    <property type="project" value="UniProtKB-KW"/>
</dbReference>
<comment type="caution">
    <text evidence="4">The sequence shown here is derived from an EMBL/GenBank/DDBJ whole genome shotgun (WGS) entry which is preliminary data.</text>
</comment>
<gene>
    <name evidence="4" type="ORF">F2Q69_00056068</name>
</gene>
<keyword evidence="2" id="KW-0808">Transferase</keyword>
<accession>A0A8S9N0P3</accession>
<dbReference type="SUPFAM" id="SSF53335">
    <property type="entry name" value="S-adenosyl-L-methionine-dependent methyltransferases"/>
    <property type="match status" value="1"/>
</dbReference>
<dbReference type="GO" id="GO:0031167">
    <property type="term" value="P:rRNA methylation"/>
    <property type="evidence" value="ECO:0007669"/>
    <property type="project" value="InterPro"/>
</dbReference>
<feature type="non-terminal residue" evidence="4">
    <location>
        <position position="1"/>
    </location>
</feature>
<keyword evidence="1" id="KW-0489">Methyltransferase</keyword>
<dbReference type="PANTHER" id="PTHR43542">
    <property type="entry name" value="METHYLTRANSFERASE"/>
    <property type="match status" value="1"/>
</dbReference>
<dbReference type="Gene3D" id="3.40.50.150">
    <property type="entry name" value="Vaccinia Virus protein VP39"/>
    <property type="match status" value="1"/>
</dbReference>
<sequence>MAVVVLSSPIVSSLGINIDMSKNLSSFPKVQLFSVSTPLRSRKPVVTVASSRKSVKNIGAGLASEDKKLLLERYGYDANEFASQSKKSRRKEEERSGRNSQKEEEVVAVQPRTTHRLLQVLAGTAKRKKLLSLKGMDVRPMMEVVKGAAFGILQAAGGCPTSLRPGRWLDLYSGTGSVGIEAISRGCSEAHFVEMDPWVVSNVLQPNLEHTGFVEASVIHTARVENFLERADKLVGMSCLALKMLFTFCKTFSIFLILFCLLSGKDGAFDYISVTPPYMEVDYEVLMDQVSKSPAIGENTFIVVEYPSRTTMLDSCGCLEKVPLYTDRHFVCCQVIRWKQVAVL</sequence>
<evidence type="ECO:0000256" key="3">
    <source>
        <dbReference type="SAM" id="MobiDB-lite"/>
    </source>
</evidence>
<feature type="region of interest" description="Disordered" evidence="3">
    <location>
        <begin position="82"/>
        <end position="109"/>
    </location>
</feature>
<dbReference type="Pfam" id="PF03602">
    <property type="entry name" value="Cons_hypoth95"/>
    <property type="match status" value="2"/>
</dbReference>
<feature type="compositionally biased region" description="Basic and acidic residues" evidence="3">
    <location>
        <begin position="90"/>
        <end position="105"/>
    </location>
</feature>
<dbReference type="AlphaFoldDB" id="A0A8S9N0P3"/>
<dbReference type="PANTHER" id="PTHR43542:SF1">
    <property type="entry name" value="METHYLTRANSFERASE"/>
    <property type="match status" value="1"/>
</dbReference>
<evidence type="ECO:0008006" key="6">
    <source>
        <dbReference type="Google" id="ProtNLM"/>
    </source>
</evidence>
<evidence type="ECO:0000313" key="5">
    <source>
        <dbReference type="Proteomes" id="UP000712600"/>
    </source>
</evidence>
<protein>
    <recommendedName>
        <fullName evidence="6">rRNA methyltransferase YlbH</fullName>
    </recommendedName>
</protein>
<dbReference type="InterPro" id="IPR004398">
    <property type="entry name" value="RNA_MeTrfase_RsmD"/>
</dbReference>